<dbReference type="PROSITE" id="PS01328">
    <property type="entry name" value="4HBCOA_THIOESTERASE"/>
    <property type="match status" value="1"/>
</dbReference>
<evidence type="ECO:0000313" key="4">
    <source>
        <dbReference type="Proteomes" id="UP000831787"/>
    </source>
</evidence>
<evidence type="ECO:0000313" key="3">
    <source>
        <dbReference type="EMBL" id="UOQ42953.1"/>
    </source>
</evidence>
<dbReference type="EMBL" id="CP095073">
    <property type="protein sequence ID" value="UOQ42953.1"/>
    <property type="molecule type" value="Genomic_DNA"/>
</dbReference>
<keyword evidence="4" id="KW-1185">Reference proteome</keyword>
<gene>
    <name evidence="3" type="ORF">MUN89_13425</name>
</gene>
<dbReference type="PIRSF" id="PIRSF003230">
    <property type="entry name" value="YbgC"/>
    <property type="match status" value="1"/>
</dbReference>
<dbReference type="Proteomes" id="UP000831787">
    <property type="component" value="Chromosome"/>
</dbReference>
<protein>
    <submittedName>
        <fullName evidence="3">Acyl-CoA thioesterase</fullName>
    </submittedName>
</protein>
<organism evidence="3 4">
    <name type="scientific">Halobacillus salinarum</name>
    <dbReference type="NCBI Taxonomy" id="2932257"/>
    <lineage>
        <taxon>Bacteria</taxon>
        <taxon>Bacillati</taxon>
        <taxon>Bacillota</taxon>
        <taxon>Bacilli</taxon>
        <taxon>Bacillales</taxon>
        <taxon>Bacillaceae</taxon>
        <taxon>Halobacillus</taxon>
    </lineage>
</organism>
<proteinExistence type="inferred from homology"/>
<accession>A0ABY4EER0</accession>
<dbReference type="Pfam" id="PF13279">
    <property type="entry name" value="4HBT_2"/>
    <property type="match status" value="1"/>
</dbReference>
<dbReference type="RefSeq" id="WP_244708313.1">
    <property type="nucleotide sequence ID" value="NZ_CP095073.1"/>
</dbReference>
<evidence type="ECO:0000256" key="2">
    <source>
        <dbReference type="ARBA" id="ARBA00022801"/>
    </source>
</evidence>
<dbReference type="Gene3D" id="3.10.129.10">
    <property type="entry name" value="Hotdog Thioesterase"/>
    <property type="match status" value="1"/>
</dbReference>
<evidence type="ECO:0000256" key="1">
    <source>
        <dbReference type="ARBA" id="ARBA00005953"/>
    </source>
</evidence>
<dbReference type="SUPFAM" id="SSF54637">
    <property type="entry name" value="Thioesterase/thiol ester dehydrase-isomerase"/>
    <property type="match status" value="1"/>
</dbReference>
<dbReference type="NCBIfam" id="TIGR00051">
    <property type="entry name" value="YbgC/FadM family acyl-CoA thioesterase"/>
    <property type="match status" value="1"/>
</dbReference>
<dbReference type="PANTHER" id="PTHR31793">
    <property type="entry name" value="4-HYDROXYBENZOYL-COA THIOESTERASE FAMILY MEMBER"/>
    <property type="match status" value="1"/>
</dbReference>
<sequence>MIVTETPVRVRYQETDMMGVVYHANYLVWFEMGRTDFIDRLGFKYHELEEQGVVSPVVDASIHYQTPVRYGEDVYVKTWLAAYDGLRVTYGYEVMHTNGEAAVTGETKHVIVKKDNFRPLSIRRSFPDWHEAYLGALEQAK</sequence>
<name>A0ABY4EER0_9BACI</name>
<dbReference type="InterPro" id="IPR050563">
    <property type="entry name" value="4-hydroxybenzoyl-CoA_TE"/>
</dbReference>
<dbReference type="InterPro" id="IPR006684">
    <property type="entry name" value="YbgC/YbaW"/>
</dbReference>
<dbReference type="InterPro" id="IPR029069">
    <property type="entry name" value="HotDog_dom_sf"/>
</dbReference>
<comment type="similarity">
    <text evidence="1">Belongs to the 4-hydroxybenzoyl-CoA thioesterase family.</text>
</comment>
<keyword evidence="2" id="KW-0378">Hydrolase</keyword>
<dbReference type="CDD" id="cd00586">
    <property type="entry name" value="4HBT"/>
    <property type="match status" value="1"/>
</dbReference>
<reference evidence="3 4" key="1">
    <citation type="submission" date="2022-04" db="EMBL/GenBank/DDBJ databases">
        <title>Halobacillus sp. isolated from saltern.</title>
        <authorList>
            <person name="Won M."/>
            <person name="Lee C.-M."/>
            <person name="Woen H.-Y."/>
            <person name="Kwon S.-W."/>
        </authorList>
    </citation>
    <scope>NUCLEOTIDE SEQUENCE [LARGE SCALE GENOMIC DNA]</scope>
    <source>
        <strain evidence="3 4">SSBR10-3</strain>
    </source>
</reference>
<dbReference type="InterPro" id="IPR008272">
    <property type="entry name" value="HB-CoA_thioesterase_AS"/>
</dbReference>
<dbReference type="PANTHER" id="PTHR31793:SF27">
    <property type="entry name" value="NOVEL THIOESTERASE SUPERFAMILY DOMAIN AND SAPOSIN A-TYPE DOMAIN CONTAINING PROTEIN (0610012H03RIK)"/>
    <property type="match status" value="1"/>
</dbReference>